<keyword evidence="2" id="KW-0645">Protease</keyword>
<protein>
    <submittedName>
        <fullName evidence="5">Uncharacterized protein</fullName>
    </submittedName>
</protein>
<reference evidence="5" key="2">
    <citation type="submission" date="2022-03" db="EMBL/GenBank/DDBJ databases">
        <title>Draft title - Genomic analysis of global carrot germplasm unveils the trajectory of domestication and the origin of high carotenoid orange carrot.</title>
        <authorList>
            <person name="Iorizzo M."/>
            <person name="Ellison S."/>
            <person name="Senalik D."/>
            <person name="Macko-Podgorni A."/>
            <person name="Grzebelus D."/>
            <person name="Bostan H."/>
            <person name="Rolling W."/>
            <person name="Curaba J."/>
            <person name="Simon P."/>
        </authorList>
    </citation>
    <scope>NUCLEOTIDE SEQUENCE</scope>
    <source>
        <tissue evidence="5">Leaf</tissue>
    </source>
</reference>
<keyword evidence="6" id="KW-1185">Reference proteome</keyword>
<evidence type="ECO:0000313" key="6">
    <source>
        <dbReference type="Proteomes" id="UP000077755"/>
    </source>
</evidence>
<feature type="compositionally biased region" description="Polar residues" evidence="4">
    <location>
        <begin position="1"/>
        <end position="11"/>
    </location>
</feature>
<gene>
    <name evidence="5" type="ORF">DCAR_0415785</name>
</gene>
<evidence type="ECO:0000313" key="5">
    <source>
        <dbReference type="EMBL" id="WOG96450.1"/>
    </source>
</evidence>
<dbReference type="GO" id="GO:0008234">
    <property type="term" value="F:cysteine-type peptidase activity"/>
    <property type="evidence" value="ECO:0007669"/>
    <property type="project" value="InterPro"/>
</dbReference>
<evidence type="ECO:0000256" key="3">
    <source>
        <dbReference type="ARBA" id="ARBA00022801"/>
    </source>
</evidence>
<proteinExistence type="inferred from homology"/>
<keyword evidence="3" id="KW-0378">Hydrolase</keyword>
<dbReference type="Proteomes" id="UP000077755">
    <property type="component" value="Chromosome 4"/>
</dbReference>
<evidence type="ECO:0000256" key="2">
    <source>
        <dbReference type="ARBA" id="ARBA00022670"/>
    </source>
</evidence>
<feature type="compositionally biased region" description="Basic and acidic residues" evidence="4">
    <location>
        <begin position="131"/>
        <end position="142"/>
    </location>
</feature>
<comment type="similarity">
    <text evidence="1">Belongs to the peptidase C48 family.</text>
</comment>
<organism evidence="5 6">
    <name type="scientific">Daucus carota subsp. sativus</name>
    <name type="common">Carrot</name>
    <dbReference type="NCBI Taxonomy" id="79200"/>
    <lineage>
        <taxon>Eukaryota</taxon>
        <taxon>Viridiplantae</taxon>
        <taxon>Streptophyta</taxon>
        <taxon>Embryophyta</taxon>
        <taxon>Tracheophyta</taxon>
        <taxon>Spermatophyta</taxon>
        <taxon>Magnoliopsida</taxon>
        <taxon>eudicotyledons</taxon>
        <taxon>Gunneridae</taxon>
        <taxon>Pentapetalae</taxon>
        <taxon>asterids</taxon>
        <taxon>campanulids</taxon>
        <taxon>Apiales</taxon>
        <taxon>Apiaceae</taxon>
        <taxon>Apioideae</taxon>
        <taxon>Scandiceae</taxon>
        <taxon>Daucinae</taxon>
        <taxon>Daucus</taxon>
        <taxon>Daucus sect. Daucus</taxon>
    </lineage>
</organism>
<name>A0A165WRP4_DAUCS</name>
<feature type="region of interest" description="Disordered" evidence="4">
    <location>
        <begin position="1"/>
        <end position="47"/>
    </location>
</feature>
<feature type="region of interest" description="Disordered" evidence="4">
    <location>
        <begin position="131"/>
        <end position="153"/>
    </location>
</feature>
<dbReference type="Gramene" id="KZM97605">
    <property type="protein sequence ID" value="KZM97605"/>
    <property type="gene ID" value="DCAR_015033"/>
</dbReference>
<dbReference type="SUPFAM" id="SSF54001">
    <property type="entry name" value="Cysteine proteinases"/>
    <property type="match status" value="1"/>
</dbReference>
<dbReference type="EMBL" id="CP093346">
    <property type="protein sequence ID" value="WOG96450.1"/>
    <property type="molecule type" value="Genomic_DNA"/>
</dbReference>
<evidence type="ECO:0000256" key="4">
    <source>
        <dbReference type="SAM" id="MobiDB-lite"/>
    </source>
</evidence>
<reference evidence="5" key="1">
    <citation type="journal article" date="2016" name="Nat. Genet.">
        <title>A high-quality carrot genome assembly provides new insights into carotenoid accumulation and asterid genome evolution.</title>
        <authorList>
            <person name="Iorizzo M."/>
            <person name="Ellison S."/>
            <person name="Senalik D."/>
            <person name="Zeng P."/>
            <person name="Satapoomin P."/>
            <person name="Huang J."/>
            <person name="Bowman M."/>
            <person name="Iovene M."/>
            <person name="Sanseverino W."/>
            <person name="Cavagnaro P."/>
            <person name="Yildiz M."/>
            <person name="Macko-Podgorni A."/>
            <person name="Moranska E."/>
            <person name="Grzebelus E."/>
            <person name="Grzebelus D."/>
            <person name="Ashrafi H."/>
            <person name="Zheng Z."/>
            <person name="Cheng S."/>
            <person name="Spooner D."/>
            <person name="Van Deynze A."/>
            <person name="Simon P."/>
        </authorList>
    </citation>
    <scope>NUCLEOTIDE SEQUENCE</scope>
    <source>
        <tissue evidence="5">Leaf</tissue>
    </source>
</reference>
<dbReference type="Gene3D" id="3.40.395.10">
    <property type="entry name" value="Adenoviral Proteinase, Chain A"/>
    <property type="match status" value="1"/>
</dbReference>
<dbReference type="Pfam" id="PF02902">
    <property type="entry name" value="Peptidase_C48"/>
    <property type="match status" value="1"/>
</dbReference>
<evidence type="ECO:0000256" key="1">
    <source>
        <dbReference type="ARBA" id="ARBA00005234"/>
    </source>
</evidence>
<dbReference type="AlphaFoldDB" id="A0A165WRP4"/>
<sequence length="727" mass="83660">MVAVSEINTSAGRRRAMTSKKAPEKNLKLTTLGKRKKLGPQGGFSSIGIRRKTCMQSGNDDDDFVTSPAALREKGHVMSLQKWSETSPKLSTVRKKKYAVEVELSSAAGSKPKPAGTLTNNKVERKLGLNKQREEKRSKTAEQIDSSNSVRGTKRRKMNAEYLYVDRVKNNTTKEVVREIPAYLAWSDALLREREDNEILDDNFGIGEILEWAADECNNDIENDNEKSAPEVQNEEKDYVSDSEASADCHDFSDEKVVFDILEKKITVLSRIFEDFMTSQEKASTMFPSSERNAMIKQKLSDLFSCYKEKIGCMGDYPTSQNINVSQHDLDSLEPLSTQDIADIDRALVEYSASKSKISAARDLNDETPSFSLGLTQTETHEINEDINVLNIAKECAKDSDGGREAIEVARTDDNIAKLDRPRRQVHLSDNAKSPYVIRIVNDLRRRQINPEQEAVWQWLFSNRKRKDEYLFVWIDRMCTKAQFQSLKFNSWVEGTVIDCWSYLRNYGERLRGPNSPFRCFLTVETTLVALANNGKSFEHRYDNFMEHVDMCWCTINYLHQKTYVIADFDMFFFPIHQGVHHYLICYNIKHPSWDIIDNNKHYKDTSAVYGDAPSTLHKLFVRMLKQENVLTWEKVSALEPNFIEMEWQTNDNVVDCGIFVMRHMETYMGGRRIPWAGTLQNEKVGKNQMEKLRKIYCHQMLTSPLNEKREEIMKAVGKSLNVMRAR</sequence>
<dbReference type="InterPro" id="IPR038765">
    <property type="entry name" value="Papain-like_cys_pep_sf"/>
</dbReference>
<accession>A0A165WRP4</accession>
<dbReference type="InterPro" id="IPR003653">
    <property type="entry name" value="Peptidase_C48_C"/>
</dbReference>
<dbReference type="GO" id="GO:0006508">
    <property type="term" value="P:proteolysis"/>
    <property type="evidence" value="ECO:0007669"/>
    <property type="project" value="UniProtKB-KW"/>
</dbReference>